<accession>A0A3N6WMY2</accession>
<sequence>MWIVVVWADGVKEFPIEDYPPWTYVAEMRSGYLDWNDGADPSRFGRYEVEWMPPQQAGDERARLGIRSSDF</sequence>
<proteinExistence type="predicted"/>
<dbReference type="AlphaFoldDB" id="A0A3N6WMY2"/>
<comment type="caution">
    <text evidence="1">The sequence shown here is derived from an EMBL/GenBank/DDBJ whole genome shotgun (WGS) entry which is preliminary data.</text>
</comment>
<dbReference type="EMBL" id="RQJX01000015">
    <property type="protein sequence ID" value="RQN02998.1"/>
    <property type="molecule type" value="Genomic_DNA"/>
</dbReference>
<dbReference type="OrthoDB" id="3697798at2"/>
<evidence type="ECO:0000313" key="1">
    <source>
        <dbReference type="EMBL" id="RQN02998.1"/>
    </source>
</evidence>
<name>A0A3N6WMY2_9ACTN</name>
<evidence type="ECO:0000313" key="2">
    <source>
        <dbReference type="Proteomes" id="UP000275225"/>
    </source>
</evidence>
<keyword evidence="2" id="KW-1185">Reference proteome</keyword>
<reference evidence="1 2" key="1">
    <citation type="submission" date="2018-11" db="EMBL/GenBank/DDBJ databases">
        <authorList>
            <person name="Li F."/>
        </authorList>
    </citation>
    <scope>NUCLEOTIDE SEQUENCE [LARGE SCALE GENOMIC DNA]</scope>
    <source>
        <strain evidence="1 2">YS17T</strain>
    </source>
</reference>
<dbReference type="RefSeq" id="WP_124237261.1">
    <property type="nucleotide sequence ID" value="NZ_JBHUFI010000013.1"/>
</dbReference>
<protein>
    <submittedName>
        <fullName evidence="1">Uncharacterized protein</fullName>
    </submittedName>
</protein>
<gene>
    <name evidence="1" type="ORF">EHW97_11220</name>
</gene>
<organism evidence="1 2">
    <name type="scientific">Aeromicrobium camelliae</name>
    <dbReference type="NCBI Taxonomy" id="1538144"/>
    <lineage>
        <taxon>Bacteria</taxon>
        <taxon>Bacillati</taxon>
        <taxon>Actinomycetota</taxon>
        <taxon>Actinomycetes</taxon>
        <taxon>Propionibacteriales</taxon>
        <taxon>Nocardioidaceae</taxon>
        <taxon>Aeromicrobium</taxon>
    </lineage>
</organism>
<dbReference type="Proteomes" id="UP000275225">
    <property type="component" value="Unassembled WGS sequence"/>
</dbReference>